<dbReference type="InParanoid" id="A0A165NVI6"/>
<evidence type="ECO:0000256" key="9">
    <source>
        <dbReference type="SAM" id="MobiDB-lite"/>
    </source>
</evidence>
<dbReference type="PANTHER" id="PTHR43829:SF14">
    <property type="entry name" value="AQUAPORIN 3"/>
    <property type="match status" value="1"/>
</dbReference>
<dbReference type="STRING" id="1314782.A0A165NVI6"/>
<sequence length="333" mass="35890">MPNLEGKLRYGDVRPRSGAMSLWERSRRRNVHWLMESFAEALGVFLYVYCGVGSTAGYILGNLLELPGVSSLLQIGLAYALGIVFALVICAPTSGGHFNPAMTIAAAVFRGFPWKKVPRYITAQILGGYIGCLLVYVQYREQIMLVEDALLAKGTLDTINFTSAGPAGIFGLYPASPYNLGYVFLNEVMADFVIAITIWSCLDPSNFLAPPAAMPWIIALAYAVCIWGYAPVGIAANTARDVGGRLMVLTIWGTKAAGGRYAAIAALTNIPVTLFAGLVYEFLLSDSNKVIPDVNREFLECHMAHNVVDSGDVGGKSPSSVQVDEKMVSSLEV</sequence>
<keyword evidence="6 10" id="KW-1133">Transmembrane helix</keyword>
<name>A0A165NVI6_9AGAM</name>
<organism evidence="11 12">
    <name type="scientific">Neolentinus lepideus HHB14362 ss-1</name>
    <dbReference type="NCBI Taxonomy" id="1314782"/>
    <lineage>
        <taxon>Eukaryota</taxon>
        <taxon>Fungi</taxon>
        <taxon>Dikarya</taxon>
        <taxon>Basidiomycota</taxon>
        <taxon>Agaricomycotina</taxon>
        <taxon>Agaricomycetes</taxon>
        <taxon>Gloeophyllales</taxon>
        <taxon>Gloeophyllaceae</taxon>
        <taxon>Neolentinus</taxon>
    </lineage>
</organism>
<dbReference type="Pfam" id="PF00230">
    <property type="entry name" value="MIP"/>
    <property type="match status" value="1"/>
</dbReference>
<evidence type="ECO:0000256" key="8">
    <source>
        <dbReference type="RuleBase" id="RU000477"/>
    </source>
</evidence>
<comment type="similarity">
    <text evidence="2 8">Belongs to the MIP/aquaporin (TC 1.A.8) family.</text>
</comment>
<dbReference type="Proteomes" id="UP000076761">
    <property type="component" value="Unassembled WGS sequence"/>
</dbReference>
<comment type="subcellular location">
    <subcellularLocation>
        <location evidence="1">Membrane</location>
        <topology evidence="1">Multi-pass membrane protein</topology>
    </subcellularLocation>
</comment>
<reference evidence="11 12" key="1">
    <citation type="journal article" date="2016" name="Mol. Biol. Evol.">
        <title>Comparative Genomics of Early-Diverging Mushroom-Forming Fungi Provides Insights into the Origins of Lignocellulose Decay Capabilities.</title>
        <authorList>
            <person name="Nagy L.G."/>
            <person name="Riley R."/>
            <person name="Tritt A."/>
            <person name="Adam C."/>
            <person name="Daum C."/>
            <person name="Floudas D."/>
            <person name="Sun H."/>
            <person name="Yadav J.S."/>
            <person name="Pangilinan J."/>
            <person name="Larsson K.H."/>
            <person name="Matsuura K."/>
            <person name="Barry K."/>
            <person name="Labutti K."/>
            <person name="Kuo R."/>
            <person name="Ohm R.A."/>
            <person name="Bhattacharya S.S."/>
            <person name="Shirouzu T."/>
            <person name="Yoshinaga Y."/>
            <person name="Martin F.M."/>
            <person name="Grigoriev I.V."/>
            <person name="Hibbett D.S."/>
        </authorList>
    </citation>
    <scope>NUCLEOTIDE SEQUENCE [LARGE SCALE GENOMIC DNA]</scope>
    <source>
        <strain evidence="11 12">HHB14362 ss-1</strain>
    </source>
</reference>
<feature type="transmembrane region" description="Helical" evidence="10">
    <location>
        <begin position="72"/>
        <end position="92"/>
    </location>
</feature>
<evidence type="ECO:0000256" key="4">
    <source>
        <dbReference type="ARBA" id="ARBA00022692"/>
    </source>
</evidence>
<keyword evidence="3 8" id="KW-0813">Transport</keyword>
<evidence type="ECO:0000313" key="11">
    <source>
        <dbReference type="EMBL" id="KZT20165.1"/>
    </source>
</evidence>
<feature type="transmembrane region" description="Helical" evidence="10">
    <location>
        <begin position="214"/>
        <end position="239"/>
    </location>
</feature>
<dbReference type="Gene3D" id="1.20.1080.10">
    <property type="entry name" value="Glycerol uptake facilitator protein"/>
    <property type="match status" value="1"/>
</dbReference>
<evidence type="ECO:0000313" key="12">
    <source>
        <dbReference type="Proteomes" id="UP000076761"/>
    </source>
</evidence>
<dbReference type="SUPFAM" id="SSF81338">
    <property type="entry name" value="Aquaporin-like"/>
    <property type="match status" value="1"/>
</dbReference>
<dbReference type="GO" id="GO:0005886">
    <property type="term" value="C:plasma membrane"/>
    <property type="evidence" value="ECO:0007669"/>
    <property type="project" value="TreeGrafter"/>
</dbReference>
<evidence type="ECO:0000256" key="10">
    <source>
        <dbReference type="SAM" id="Phobius"/>
    </source>
</evidence>
<dbReference type="PRINTS" id="PR00783">
    <property type="entry name" value="MINTRINSICP"/>
</dbReference>
<evidence type="ECO:0000256" key="5">
    <source>
        <dbReference type="ARBA" id="ARBA00022737"/>
    </source>
</evidence>
<feature type="transmembrane region" description="Helical" evidence="10">
    <location>
        <begin position="37"/>
        <end position="60"/>
    </location>
</feature>
<dbReference type="GO" id="GO:0015250">
    <property type="term" value="F:water channel activity"/>
    <property type="evidence" value="ECO:0007669"/>
    <property type="project" value="TreeGrafter"/>
</dbReference>
<feature type="region of interest" description="Disordered" evidence="9">
    <location>
        <begin position="310"/>
        <end position="333"/>
    </location>
</feature>
<dbReference type="InterPro" id="IPR000425">
    <property type="entry name" value="MIP"/>
</dbReference>
<dbReference type="PROSITE" id="PS00221">
    <property type="entry name" value="MIP"/>
    <property type="match status" value="1"/>
</dbReference>
<dbReference type="AlphaFoldDB" id="A0A165NVI6"/>
<gene>
    <name evidence="11" type="ORF">NEOLEDRAFT_890620</name>
</gene>
<evidence type="ECO:0000256" key="1">
    <source>
        <dbReference type="ARBA" id="ARBA00004141"/>
    </source>
</evidence>
<dbReference type="OrthoDB" id="3222at2759"/>
<keyword evidence="5" id="KW-0677">Repeat</keyword>
<dbReference type="PANTHER" id="PTHR43829">
    <property type="entry name" value="AQUAPORIN OR AQUAGLYCEROPORIN RELATED"/>
    <property type="match status" value="1"/>
</dbReference>
<evidence type="ECO:0000256" key="6">
    <source>
        <dbReference type="ARBA" id="ARBA00022989"/>
    </source>
</evidence>
<evidence type="ECO:0000256" key="2">
    <source>
        <dbReference type="ARBA" id="ARBA00006175"/>
    </source>
</evidence>
<dbReference type="InterPro" id="IPR050363">
    <property type="entry name" value="MIP/Aquaporin"/>
</dbReference>
<proteinExistence type="inferred from homology"/>
<evidence type="ECO:0000256" key="3">
    <source>
        <dbReference type="ARBA" id="ARBA00022448"/>
    </source>
</evidence>
<accession>A0A165NVI6</accession>
<keyword evidence="7 10" id="KW-0472">Membrane</keyword>
<dbReference type="InterPro" id="IPR022357">
    <property type="entry name" value="MIP_CS"/>
</dbReference>
<dbReference type="EMBL" id="KV425625">
    <property type="protein sequence ID" value="KZT20165.1"/>
    <property type="molecule type" value="Genomic_DNA"/>
</dbReference>
<feature type="transmembrane region" description="Helical" evidence="10">
    <location>
        <begin position="259"/>
        <end position="280"/>
    </location>
</feature>
<keyword evidence="12" id="KW-1185">Reference proteome</keyword>
<feature type="transmembrane region" description="Helical" evidence="10">
    <location>
        <begin position="180"/>
        <end position="202"/>
    </location>
</feature>
<dbReference type="GO" id="GO:0015254">
    <property type="term" value="F:glycerol channel activity"/>
    <property type="evidence" value="ECO:0007669"/>
    <property type="project" value="TreeGrafter"/>
</dbReference>
<keyword evidence="4 8" id="KW-0812">Transmembrane</keyword>
<evidence type="ECO:0000256" key="7">
    <source>
        <dbReference type="ARBA" id="ARBA00023136"/>
    </source>
</evidence>
<protein>
    <submittedName>
        <fullName evidence="11">Aquaporin-like protein</fullName>
    </submittedName>
</protein>
<feature type="transmembrane region" description="Helical" evidence="10">
    <location>
        <begin position="120"/>
        <end position="139"/>
    </location>
</feature>
<dbReference type="InterPro" id="IPR023271">
    <property type="entry name" value="Aquaporin-like"/>
</dbReference>